<dbReference type="GO" id="GO:0004844">
    <property type="term" value="F:uracil DNA N-glycosylase activity"/>
    <property type="evidence" value="ECO:0007669"/>
    <property type="project" value="TreeGrafter"/>
</dbReference>
<sequence length="279" mass="31630">MKEENSLKSVIQSFKYDSKAPASPGNGNRIRKQVQKKPPKVTDSYKDLAPSLVDDLKAIFVGFNPGIQSSLQQHHYAHFTNLFWKLFNQSDFLLKVLKSLKVDIEKEIESDELLSSVVIPGDVAGSYRTVVKAEHDFEISKYHIGFTDLVLRCTRTAQELTLEEKLANVPRLISEFSKTGARYVVFVGKGIWEIVVKYYADNLGINFKLTKSNFLWGKQIQRDDSKYNSILSKLHQALGHPCSIYVFPSTSGLVTSLNYNEKLNLWHDLGNDVINEANL</sequence>
<dbReference type="eggNOG" id="KOG4120">
    <property type="taxonomic scope" value="Eukaryota"/>
</dbReference>
<dbReference type="SUPFAM" id="SSF52141">
    <property type="entry name" value="Uracil-DNA glycosylase-like"/>
    <property type="match status" value="1"/>
</dbReference>
<evidence type="ECO:0000259" key="5">
    <source>
        <dbReference type="Pfam" id="PF03167"/>
    </source>
</evidence>
<dbReference type="EMBL" id="FO082051">
    <property type="protein sequence ID" value="CCE81599.1"/>
    <property type="molecule type" value="Genomic_DNA"/>
</dbReference>
<feature type="domain" description="Uracil-DNA glycosylase-like" evidence="5">
    <location>
        <begin position="54"/>
        <end position="269"/>
    </location>
</feature>
<dbReference type="Gene3D" id="3.40.470.10">
    <property type="entry name" value="Uracil-DNA glycosylase-like domain"/>
    <property type="match status" value="1"/>
</dbReference>
<keyword evidence="3" id="KW-0234">DNA repair</keyword>
<proteinExistence type="predicted"/>
<accession>G8YEK0</accession>
<feature type="region of interest" description="Disordered" evidence="4">
    <location>
        <begin position="15"/>
        <end position="43"/>
    </location>
</feature>
<dbReference type="STRING" id="559304.G8YEK0"/>
<dbReference type="PANTHER" id="PTHR12159">
    <property type="entry name" value="G/T AND G/U MISMATCH-SPECIFIC DNA GLYCOSYLASE"/>
    <property type="match status" value="1"/>
</dbReference>
<evidence type="ECO:0000256" key="4">
    <source>
        <dbReference type="SAM" id="MobiDB-lite"/>
    </source>
</evidence>
<protein>
    <submittedName>
        <fullName evidence="6">Piso0_002260 protein</fullName>
    </submittedName>
</protein>
<dbReference type="AlphaFoldDB" id="G8YEK0"/>
<dbReference type="Proteomes" id="UP000005222">
    <property type="component" value="Chromosome I"/>
</dbReference>
<reference evidence="6 7" key="1">
    <citation type="journal article" date="2012" name="G3 (Bethesda)">
        <title>Pichia sorbitophila, an interspecies yeast hybrid reveals early steps of genome resolution following polyploidization.</title>
        <authorList>
            <person name="Leh Louis V."/>
            <person name="Despons L."/>
            <person name="Friedrich A."/>
            <person name="Martin T."/>
            <person name="Durrens P."/>
            <person name="Casaregola S."/>
            <person name="Neuveglise C."/>
            <person name="Fairhead C."/>
            <person name="Marck C."/>
            <person name="Cruz J.A."/>
            <person name="Straub M.L."/>
            <person name="Kugler V."/>
            <person name="Sacerdot C."/>
            <person name="Uzunov Z."/>
            <person name="Thierry A."/>
            <person name="Weiss S."/>
            <person name="Bleykasten C."/>
            <person name="De Montigny J."/>
            <person name="Jacques N."/>
            <person name="Jung P."/>
            <person name="Lemaire M."/>
            <person name="Mallet S."/>
            <person name="Morel G."/>
            <person name="Richard G.F."/>
            <person name="Sarkar A."/>
            <person name="Savel G."/>
            <person name="Schacherer J."/>
            <person name="Seret M.L."/>
            <person name="Talla E."/>
            <person name="Samson G."/>
            <person name="Jubin C."/>
            <person name="Poulain J."/>
            <person name="Vacherie B."/>
            <person name="Barbe V."/>
            <person name="Pelletier E."/>
            <person name="Sherman D.J."/>
            <person name="Westhof E."/>
            <person name="Weissenbach J."/>
            <person name="Baret P.V."/>
            <person name="Wincker P."/>
            <person name="Gaillardin C."/>
            <person name="Dujon B."/>
            <person name="Souciet J.L."/>
        </authorList>
    </citation>
    <scope>NUCLEOTIDE SEQUENCE [LARGE SCALE GENOMIC DNA]</scope>
    <source>
        <strain evidence="7">ATCC MYA-4447 / BCRC 22081 / CBS 7064 / NBRC 10061 / NRRL Y-12695</strain>
    </source>
</reference>
<keyword evidence="7" id="KW-1185">Reference proteome</keyword>
<dbReference type="PANTHER" id="PTHR12159:SF9">
    <property type="entry name" value="G_T MISMATCH-SPECIFIC THYMINE DNA GLYCOSYLASE"/>
    <property type="match status" value="1"/>
</dbReference>
<dbReference type="CDD" id="cd10028">
    <property type="entry name" value="UDG-F2_TDG_MUG"/>
    <property type="match status" value="1"/>
</dbReference>
<organism evidence="6 7">
    <name type="scientific">Pichia sorbitophila (strain ATCC MYA-4447 / BCRC 22081 / CBS 7064 / NBRC 10061 / NRRL Y-12695)</name>
    <name type="common">Hybrid yeast</name>
    <dbReference type="NCBI Taxonomy" id="559304"/>
    <lineage>
        <taxon>Eukaryota</taxon>
        <taxon>Fungi</taxon>
        <taxon>Dikarya</taxon>
        <taxon>Ascomycota</taxon>
        <taxon>Saccharomycotina</taxon>
        <taxon>Pichiomycetes</taxon>
        <taxon>Debaryomycetaceae</taxon>
        <taxon>Millerozyma</taxon>
    </lineage>
</organism>
<dbReference type="InterPro" id="IPR005122">
    <property type="entry name" value="Uracil-DNA_glycosylase-like"/>
</dbReference>
<dbReference type="GO" id="GO:0008263">
    <property type="term" value="F:pyrimidine-specific mismatch base pair DNA N-glycosylase activity"/>
    <property type="evidence" value="ECO:0007669"/>
    <property type="project" value="TreeGrafter"/>
</dbReference>
<dbReference type="Pfam" id="PF03167">
    <property type="entry name" value="UDG"/>
    <property type="match status" value="1"/>
</dbReference>
<dbReference type="OMA" id="MCVVGKS"/>
<dbReference type="OrthoDB" id="565731at2759"/>
<evidence type="ECO:0000313" key="7">
    <source>
        <dbReference type="Proteomes" id="UP000005222"/>
    </source>
</evidence>
<dbReference type="HOGENOM" id="CLU_042829_1_0_1"/>
<evidence type="ECO:0000256" key="1">
    <source>
        <dbReference type="ARBA" id="ARBA00022763"/>
    </source>
</evidence>
<dbReference type="InParanoid" id="G8YEK0"/>
<keyword evidence="2" id="KW-0378">Hydrolase</keyword>
<name>G8YEK0_PICSO</name>
<gene>
    <name evidence="6" type="primary">Piso0_002260</name>
    <name evidence="6" type="ORF">GNLVRS01_PISO0I06344g</name>
</gene>
<feature type="compositionally biased region" description="Basic residues" evidence="4">
    <location>
        <begin position="29"/>
        <end position="39"/>
    </location>
</feature>
<dbReference type="GO" id="GO:0006285">
    <property type="term" value="P:base-excision repair, AP site formation"/>
    <property type="evidence" value="ECO:0007669"/>
    <property type="project" value="InterPro"/>
</dbReference>
<dbReference type="InterPro" id="IPR015637">
    <property type="entry name" value="MUG/TDG"/>
</dbReference>
<evidence type="ECO:0000256" key="3">
    <source>
        <dbReference type="ARBA" id="ARBA00023204"/>
    </source>
</evidence>
<evidence type="ECO:0000313" key="6">
    <source>
        <dbReference type="EMBL" id="CCE81599.1"/>
    </source>
</evidence>
<evidence type="ECO:0000256" key="2">
    <source>
        <dbReference type="ARBA" id="ARBA00022801"/>
    </source>
</evidence>
<keyword evidence="1" id="KW-0227">DNA damage</keyword>
<dbReference type="InterPro" id="IPR036895">
    <property type="entry name" value="Uracil-DNA_glycosylase-like_sf"/>
</dbReference>